<keyword evidence="2" id="KW-0229">DNA integration</keyword>
<dbReference type="PANTHER" id="PTHR30629">
    <property type="entry name" value="PROPHAGE INTEGRASE"/>
    <property type="match status" value="1"/>
</dbReference>
<comment type="caution">
    <text evidence="4">The sequence shown here is derived from an EMBL/GenBank/DDBJ whole genome shotgun (WGS) entry which is preliminary data.</text>
</comment>
<evidence type="ECO:0000313" key="4">
    <source>
        <dbReference type="EMBL" id="CUX14256.1"/>
    </source>
</evidence>
<proteinExistence type="inferred from homology"/>
<dbReference type="PANTHER" id="PTHR30629:SF2">
    <property type="entry name" value="PROPHAGE INTEGRASE INTS-RELATED"/>
    <property type="match status" value="1"/>
</dbReference>
<comment type="similarity">
    <text evidence="1">Belongs to the 'phage' integrase family.</text>
</comment>
<organism evidence="4 5">
    <name type="scientific">Agrobacterium genomosp. 13 str. CFBP 6927</name>
    <dbReference type="NCBI Taxonomy" id="1183428"/>
    <lineage>
        <taxon>Bacteria</taxon>
        <taxon>Pseudomonadati</taxon>
        <taxon>Pseudomonadota</taxon>
        <taxon>Alphaproteobacteria</taxon>
        <taxon>Hyphomicrobiales</taxon>
        <taxon>Rhizobiaceae</taxon>
        <taxon>Rhizobium/Agrobacterium group</taxon>
        <taxon>Agrobacterium</taxon>
        <taxon>Agrobacterium tumefaciens complex</taxon>
    </lineage>
</organism>
<dbReference type="InterPro" id="IPR025166">
    <property type="entry name" value="Integrase_DNA_bind_dom"/>
</dbReference>
<sequence>MFLLALARLSSSGSSRSFPGTKPGIRWQKPGIDGVGVLTDTAIRKAKVQDKPYKLSDINGLHVYVTKAGSKIFRYRYEFLGKEKTLVIGDYPEMSLLEARRARDEARQLLKSGRDPSLCRPLTGFRPLAGQLQERFELVLSDEDNALPLLHGYDALSIVKLEFYGLILEGVDGAGCFHLGHPSALLLGRC</sequence>
<evidence type="ECO:0000256" key="2">
    <source>
        <dbReference type="ARBA" id="ARBA00022908"/>
    </source>
</evidence>
<protein>
    <recommendedName>
        <fullName evidence="3">Integrase DNA-binding domain-containing protein</fullName>
    </recommendedName>
</protein>
<evidence type="ECO:0000259" key="3">
    <source>
        <dbReference type="Pfam" id="PF13356"/>
    </source>
</evidence>
<dbReference type="Proteomes" id="UP000191812">
    <property type="component" value="Unassembled WGS sequence"/>
</dbReference>
<accession>A0ABP2BE88</accession>
<dbReference type="EMBL" id="FBWH01000009">
    <property type="protein sequence ID" value="CUX14256.1"/>
    <property type="molecule type" value="Genomic_DNA"/>
</dbReference>
<reference evidence="4 5" key="1">
    <citation type="submission" date="2016-01" db="EMBL/GenBank/DDBJ databases">
        <authorList>
            <person name="Regsiter A."/>
            <person name="william w."/>
        </authorList>
    </citation>
    <scope>NUCLEOTIDE SEQUENCE [LARGE SCALE GENOMIC DNA]</scope>
    <source>
        <strain evidence="4 5">CFBP 6927</strain>
    </source>
</reference>
<dbReference type="Pfam" id="PF13356">
    <property type="entry name" value="Arm-DNA-bind_3"/>
    <property type="match status" value="1"/>
</dbReference>
<gene>
    <name evidence="4" type="ORF">AGR13a_Cc170308</name>
</gene>
<evidence type="ECO:0000313" key="5">
    <source>
        <dbReference type="Proteomes" id="UP000191812"/>
    </source>
</evidence>
<name>A0ABP2BE88_9HYPH</name>
<evidence type="ECO:0000256" key="1">
    <source>
        <dbReference type="ARBA" id="ARBA00008857"/>
    </source>
</evidence>
<dbReference type="InterPro" id="IPR050808">
    <property type="entry name" value="Phage_Integrase"/>
</dbReference>
<feature type="domain" description="Integrase DNA-binding" evidence="3">
    <location>
        <begin position="38"/>
        <end position="117"/>
    </location>
</feature>
<dbReference type="Gene3D" id="3.30.160.390">
    <property type="entry name" value="Integrase, DNA-binding domain"/>
    <property type="match status" value="1"/>
</dbReference>
<dbReference type="InterPro" id="IPR038488">
    <property type="entry name" value="Integrase_DNA-bd_sf"/>
</dbReference>
<keyword evidence="5" id="KW-1185">Reference proteome</keyword>